<dbReference type="AlphaFoldDB" id="A0A6S7K226"/>
<accession>A0A6S7K226</accession>
<reference evidence="5" key="1">
    <citation type="submission" date="2020-04" db="EMBL/GenBank/DDBJ databases">
        <authorList>
            <person name="Alioto T."/>
            <person name="Alioto T."/>
            <person name="Gomez Garrido J."/>
        </authorList>
    </citation>
    <scope>NUCLEOTIDE SEQUENCE</scope>
    <source>
        <strain evidence="5">A484AB</strain>
    </source>
</reference>
<keyword evidence="6" id="KW-1185">Reference proteome</keyword>
<dbReference type="SUPFAM" id="SSF57716">
    <property type="entry name" value="Glucocorticoid receptor-like (DNA-binding domain)"/>
    <property type="match status" value="1"/>
</dbReference>
<name>A0A6S7K226_PARCT</name>
<dbReference type="InterPro" id="IPR041545">
    <property type="entry name" value="DUF5601"/>
</dbReference>
<dbReference type="InterPro" id="IPR045046">
    <property type="entry name" value="Vps9-like"/>
</dbReference>
<dbReference type="Pfam" id="PF01754">
    <property type="entry name" value="zf-A20"/>
    <property type="match status" value="1"/>
</dbReference>
<dbReference type="Gene3D" id="1.10.246.120">
    <property type="match status" value="1"/>
</dbReference>
<feature type="region of interest" description="Disordered" evidence="4">
    <location>
        <begin position="63"/>
        <end position="83"/>
    </location>
</feature>
<dbReference type="InterPro" id="IPR003123">
    <property type="entry name" value="VPS9"/>
</dbReference>
<dbReference type="GO" id="GO:0005829">
    <property type="term" value="C:cytosol"/>
    <property type="evidence" value="ECO:0007669"/>
    <property type="project" value="TreeGrafter"/>
</dbReference>
<dbReference type="GO" id="GO:0003677">
    <property type="term" value="F:DNA binding"/>
    <property type="evidence" value="ECO:0007669"/>
    <property type="project" value="InterPro"/>
</dbReference>
<evidence type="ECO:0000256" key="3">
    <source>
        <dbReference type="ARBA" id="ARBA00022833"/>
    </source>
</evidence>
<dbReference type="SMART" id="SM00259">
    <property type="entry name" value="ZnF_A20"/>
    <property type="match status" value="1"/>
</dbReference>
<dbReference type="SUPFAM" id="SSF109993">
    <property type="entry name" value="VPS9 domain"/>
    <property type="match status" value="1"/>
</dbReference>
<organism evidence="5 6">
    <name type="scientific">Paramuricea clavata</name>
    <name type="common">Red gorgonian</name>
    <name type="synonym">Violescent sea-whip</name>
    <dbReference type="NCBI Taxonomy" id="317549"/>
    <lineage>
        <taxon>Eukaryota</taxon>
        <taxon>Metazoa</taxon>
        <taxon>Cnidaria</taxon>
        <taxon>Anthozoa</taxon>
        <taxon>Octocorallia</taxon>
        <taxon>Malacalcyonacea</taxon>
        <taxon>Plexauridae</taxon>
        <taxon>Paramuricea</taxon>
    </lineage>
</organism>
<proteinExistence type="predicted"/>
<dbReference type="GO" id="GO:0005085">
    <property type="term" value="F:guanyl-nucleotide exchange factor activity"/>
    <property type="evidence" value="ECO:0007669"/>
    <property type="project" value="InterPro"/>
</dbReference>
<feature type="compositionally biased region" description="Polar residues" evidence="4">
    <location>
        <begin position="66"/>
        <end position="80"/>
    </location>
</feature>
<evidence type="ECO:0000256" key="4">
    <source>
        <dbReference type="SAM" id="MobiDB-lite"/>
    </source>
</evidence>
<dbReference type="PROSITE" id="PS51205">
    <property type="entry name" value="VPS9"/>
    <property type="match status" value="1"/>
</dbReference>
<evidence type="ECO:0000256" key="1">
    <source>
        <dbReference type="ARBA" id="ARBA00022723"/>
    </source>
</evidence>
<dbReference type="EMBL" id="CACRXK020011990">
    <property type="protein sequence ID" value="CAB4022462.1"/>
    <property type="molecule type" value="Genomic_DNA"/>
</dbReference>
<dbReference type="Pfam" id="PF18151">
    <property type="entry name" value="DUF5601"/>
    <property type="match status" value="1"/>
</dbReference>
<dbReference type="GO" id="GO:0030139">
    <property type="term" value="C:endocytic vesicle"/>
    <property type="evidence" value="ECO:0007669"/>
    <property type="project" value="TreeGrafter"/>
</dbReference>
<dbReference type="InterPro" id="IPR002653">
    <property type="entry name" value="Znf_A20"/>
</dbReference>
<dbReference type="Gene3D" id="1.20.5.4770">
    <property type="match status" value="1"/>
</dbReference>
<comment type="caution">
    <text evidence="5">The sequence shown here is derived from an EMBL/GenBank/DDBJ whole genome shotgun (WGS) entry which is preliminary data.</text>
</comment>
<dbReference type="PANTHER" id="PTHR23101">
    <property type="entry name" value="RAB GDP/GTP EXCHANGE FACTOR"/>
    <property type="match status" value="1"/>
</dbReference>
<protein>
    <submittedName>
        <fullName evidence="5">Rab5 GDP GTP exchange factor-like</fullName>
    </submittedName>
</protein>
<gene>
    <name evidence="5" type="ORF">PACLA_8A043310</name>
</gene>
<sequence length="307" mass="34929">MATAQRGMKSKLSERQPQLKCRNNCGFYGNPAWHGYCSLCYKAFLANEAAHMSSEKSSSHVAKSSFGTDQASPNEETTLPFSKFEEKKKVQSTSKKQSVRKLFTKTKGGLPIEVPLESASIQSMRRSDIDGTSSDVNQSASDFNMFLKTLRKPAAQDIVGKCKYVTEQIVSNSSWSVERQSEFLQKFYIHMEERLESHSVFRGTTSAQLQTALDGVEKYVMTKIYKIVFCPPSTDDELKDLELQKKIRQLKWVTRQHLDAAIELENRKVQEFLEDAQNDIVEVNTKRAPQDKLACVVRCSKRVFRIL</sequence>
<keyword evidence="3" id="KW-0862">Zinc</keyword>
<dbReference type="InterPro" id="IPR037191">
    <property type="entry name" value="VPS9_dom_sf"/>
</dbReference>
<dbReference type="GO" id="GO:0031267">
    <property type="term" value="F:small GTPase binding"/>
    <property type="evidence" value="ECO:0007669"/>
    <property type="project" value="TreeGrafter"/>
</dbReference>
<evidence type="ECO:0000313" key="6">
    <source>
        <dbReference type="Proteomes" id="UP001152795"/>
    </source>
</evidence>
<dbReference type="Proteomes" id="UP001152795">
    <property type="component" value="Unassembled WGS sequence"/>
</dbReference>
<dbReference type="PANTHER" id="PTHR23101:SF122">
    <property type="entry name" value="RABAPTIN-5-ASSOCIATED EXCHANGE FACTOR FOR RAB5"/>
    <property type="match status" value="1"/>
</dbReference>
<dbReference type="PROSITE" id="PS51036">
    <property type="entry name" value="ZF_A20"/>
    <property type="match status" value="1"/>
</dbReference>
<dbReference type="GO" id="GO:0008270">
    <property type="term" value="F:zinc ion binding"/>
    <property type="evidence" value="ECO:0007669"/>
    <property type="project" value="UniProtKB-KW"/>
</dbReference>
<keyword evidence="1" id="KW-0479">Metal-binding</keyword>
<evidence type="ECO:0000256" key="2">
    <source>
        <dbReference type="ARBA" id="ARBA00022771"/>
    </source>
</evidence>
<evidence type="ECO:0000313" key="5">
    <source>
        <dbReference type="EMBL" id="CAB4022462.1"/>
    </source>
</evidence>
<dbReference type="GO" id="GO:0016192">
    <property type="term" value="P:vesicle-mediated transport"/>
    <property type="evidence" value="ECO:0007669"/>
    <property type="project" value="InterPro"/>
</dbReference>
<keyword evidence="2" id="KW-0863">Zinc-finger</keyword>
<dbReference type="Gene3D" id="1.20.1050.80">
    <property type="entry name" value="VPS9 domain"/>
    <property type="match status" value="1"/>
</dbReference>
<dbReference type="OrthoDB" id="300289at2759"/>